<evidence type="ECO:0000313" key="3">
    <source>
        <dbReference type="Proteomes" id="UP000186313"/>
    </source>
</evidence>
<dbReference type="Proteomes" id="UP000186313">
    <property type="component" value="Unassembled WGS sequence"/>
</dbReference>
<protein>
    <submittedName>
        <fullName evidence="2">SAM-dependent methyltransferase</fullName>
    </submittedName>
</protein>
<reference evidence="2 3" key="1">
    <citation type="submission" date="2016-09" db="EMBL/GenBank/DDBJ databases">
        <title>Genomic Taxonomy of the Vibrionaceae.</title>
        <authorList>
            <person name="Gonzalez-Castillo A."/>
            <person name="Gomez-Gil B."/>
            <person name="Enciso-Ibarra K."/>
        </authorList>
    </citation>
    <scope>NUCLEOTIDE SEQUENCE [LARGE SCALE GENOMIC DNA]</scope>
    <source>
        <strain evidence="2 3">CAIM 703</strain>
    </source>
</reference>
<keyword evidence="2" id="KW-0808">Transferase</keyword>
<evidence type="ECO:0000259" key="1">
    <source>
        <dbReference type="Pfam" id="PF13649"/>
    </source>
</evidence>
<dbReference type="InterPro" id="IPR041698">
    <property type="entry name" value="Methyltransf_25"/>
</dbReference>
<dbReference type="SUPFAM" id="SSF53335">
    <property type="entry name" value="S-adenosyl-L-methionine-dependent methyltransferases"/>
    <property type="match status" value="1"/>
</dbReference>
<name>A0A1Q9HAJ7_9VIBR</name>
<dbReference type="InterPro" id="IPR029063">
    <property type="entry name" value="SAM-dependent_MTases_sf"/>
</dbReference>
<dbReference type="EMBL" id="MJMJ01000044">
    <property type="protein sequence ID" value="OLQ86139.1"/>
    <property type="molecule type" value="Genomic_DNA"/>
</dbReference>
<dbReference type="AlphaFoldDB" id="A0A1Q9HAJ7"/>
<dbReference type="RefSeq" id="WP_075710637.1">
    <property type="nucleotide sequence ID" value="NZ_MJMJ01000044.1"/>
</dbReference>
<comment type="caution">
    <text evidence="2">The sequence shown here is derived from an EMBL/GenBank/DDBJ whole genome shotgun (WGS) entry which is preliminary data.</text>
</comment>
<dbReference type="GO" id="GO:0032259">
    <property type="term" value="P:methylation"/>
    <property type="evidence" value="ECO:0007669"/>
    <property type="project" value="UniProtKB-KW"/>
</dbReference>
<dbReference type="GO" id="GO:0008168">
    <property type="term" value="F:methyltransferase activity"/>
    <property type="evidence" value="ECO:0007669"/>
    <property type="project" value="UniProtKB-KW"/>
</dbReference>
<proteinExistence type="predicted"/>
<organism evidence="2 3">
    <name type="scientific">Vibrio panuliri</name>
    <dbReference type="NCBI Taxonomy" id="1381081"/>
    <lineage>
        <taxon>Bacteria</taxon>
        <taxon>Pseudomonadati</taxon>
        <taxon>Pseudomonadota</taxon>
        <taxon>Gammaproteobacteria</taxon>
        <taxon>Vibrionales</taxon>
        <taxon>Vibrionaceae</taxon>
        <taxon>Vibrio</taxon>
    </lineage>
</organism>
<dbReference type="Pfam" id="PF13649">
    <property type="entry name" value="Methyltransf_25"/>
    <property type="match status" value="1"/>
</dbReference>
<keyword evidence="2" id="KW-0489">Methyltransferase</keyword>
<dbReference type="STRING" id="1381081.BIY22_12885"/>
<sequence length="209" mass="24341">MRKNNKIHSEISKYYSSKVLTFGDTPQGVDWNGEESQFLRFEQLSKILPDSDASFSVNDLGCGYGSYYEYLENNYNYVNYQGIDLSQEMIAAAVNRSGCESKASFIIADRPNRVSDYSIASGIFNIKQDRSNDEWWSYLVETLHILDEYSSKGFSFNCLTSFSDKEKMRNYLYYADPMIVFEYCKNNFSKNVALLHDYDLYEFTILVRK</sequence>
<feature type="domain" description="Methyltransferase" evidence="1">
    <location>
        <begin position="58"/>
        <end position="109"/>
    </location>
</feature>
<evidence type="ECO:0000313" key="2">
    <source>
        <dbReference type="EMBL" id="OLQ86139.1"/>
    </source>
</evidence>
<dbReference type="OrthoDB" id="9800454at2"/>
<gene>
    <name evidence="2" type="ORF">BIY22_12885</name>
</gene>
<accession>A0A1Q9HAJ7</accession>
<dbReference type="Gene3D" id="3.40.50.150">
    <property type="entry name" value="Vaccinia Virus protein VP39"/>
    <property type="match status" value="1"/>
</dbReference>